<dbReference type="GO" id="GO:0016020">
    <property type="term" value="C:membrane"/>
    <property type="evidence" value="ECO:0007669"/>
    <property type="project" value="UniProtKB-SubCell"/>
</dbReference>
<name>A0A2P2M5V3_RHIMU</name>
<dbReference type="AlphaFoldDB" id="A0A2P2M5V3"/>
<accession>A0A2P2M5V3</accession>
<dbReference type="PANTHER" id="PTHR48006">
    <property type="entry name" value="LEUCINE-RICH REPEAT-CONTAINING PROTEIN DDB_G0281931-RELATED"/>
    <property type="match status" value="1"/>
</dbReference>
<evidence type="ECO:0000313" key="2">
    <source>
        <dbReference type="EMBL" id="MBX25611.1"/>
    </source>
</evidence>
<dbReference type="Gene3D" id="1.10.510.10">
    <property type="entry name" value="Transferase(Phosphotransferase) domain 1"/>
    <property type="match status" value="1"/>
</dbReference>
<dbReference type="InterPro" id="IPR051824">
    <property type="entry name" value="LRR_Rcpt-Like_S/T_Kinase"/>
</dbReference>
<evidence type="ECO:0000256" key="1">
    <source>
        <dbReference type="ARBA" id="ARBA00004479"/>
    </source>
</evidence>
<dbReference type="PANTHER" id="PTHR48006:SF92">
    <property type="entry name" value="LRR RECEPTOR-LIKE SERINE_THREONINE-PROTEIN KINASE GSO1"/>
    <property type="match status" value="1"/>
</dbReference>
<comment type="subcellular location">
    <subcellularLocation>
        <location evidence="1">Membrane</location>
        <topology evidence="1">Single-pass type I membrane protein</topology>
    </subcellularLocation>
</comment>
<dbReference type="EMBL" id="GGEC01045127">
    <property type="protein sequence ID" value="MBX25611.1"/>
    <property type="molecule type" value="Transcribed_RNA"/>
</dbReference>
<proteinExistence type="predicted"/>
<reference evidence="2" key="1">
    <citation type="submission" date="2018-02" db="EMBL/GenBank/DDBJ databases">
        <title>Rhizophora mucronata_Transcriptome.</title>
        <authorList>
            <person name="Meera S.P."/>
            <person name="Sreeshan A."/>
            <person name="Augustine A."/>
        </authorList>
    </citation>
    <scope>NUCLEOTIDE SEQUENCE</scope>
    <source>
        <tissue evidence="2">Leaf</tissue>
    </source>
</reference>
<protein>
    <submittedName>
        <fullName evidence="2">Uncharacterized protein</fullName>
    </submittedName>
</protein>
<sequence>MELVTGKMPSDPELGENKDIVQWICSTIKSKDSLLDVVDSNISEDLKEDAIKVLKIAIHCTAKIPALRPSMRTVVKMLEEAAPCQLTDVMVVEKESQGSPNEKLKMSS</sequence>
<organism evidence="2">
    <name type="scientific">Rhizophora mucronata</name>
    <name type="common">Asiatic mangrove</name>
    <dbReference type="NCBI Taxonomy" id="61149"/>
    <lineage>
        <taxon>Eukaryota</taxon>
        <taxon>Viridiplantae</taxon>
        <taxon>Streptophyta</taxon>
        <taxon>Embryophyta</taxon>
        <taxon>Tracheophyta</taxon>
        <taxon>Spermatophyta</taxon>
        <taxon>Magnoliopsida</taxon>
        <taxon>eudicotyledons</taxon>
        <taxon>Gunneridae</taxon>
        <taxon>Pentapetalae</taxon>
        <taxon>rosids</taxon>
        <taxon>fabids</taxon>
        <taxon>Malpighiales</taxon>
        <taxon>Rhizophoraceae</taxon>
        <taxon>Rhizophora</taxon>
    </lineage>
</organism>